<name>A0A8S5LXP8_9CAUD</name>
<evidence type="ECO:0000313" key="1">
    <source>
        <dbReference type="EMBL" id="DAD74579.1"/>
    </source>
</evidence>
<protein>
    <submittedName>
        <fullName evidence="1">Uncharacterized protein</fullName>
    </submittedName>
</protein>
<proteinExistence type="predicted"/>
<accession>A0A8S5LXP8</accession>
<dbReference type="EMBL" id="BK014762">
    <property type="protein sequence ID" value="DAD74579.1"/>
    <property type="molecule type" value="Genomic_DNA"/>
</dbReference>
<reference evidence="1" key="1">
    <citation type="journal article" date="2021" name="Proc. Natl. Acad. Sci. U.S.A.">
        <title>A Catalog of Tens of Thousands of Viruses from Human Metagenomes Reveals Hidden Associations with Chronic Diseases.</title>
        <authorList>
            <person name="Tisza M.J."/>
            <person name="Buck C.B."/>
        </authorList>
    </citation>
    <scope>NUCLEOTIDE SEQUENCE</scope>
    <source>
        <strain evidence="1">CtZgq1</strain>
    </source>
</reference>
<sequence length="162" mass="18566">MYKKVSLPISHEVAEWLSADELPKTFKADKLMSLFYTIGNQVLHVIESINGNTVVYNQSITKIDITKNSITFIHGGFKTLKGRKLLSVLDSLDFYEKPVTLDVVDLLEKLGYSLEYYSKNIALVRRDILEPALKDMRNNGYNVEYEFSREGSNRVITFTYAV</sequence>
<organism evidence="1">
    <name type="scientific">Myoviridae sp. ctZgq1</name>
    <dbReference type="NCBI Taxonomy" id="2826666"/>
    <lineage>
        <taxon>Viruses</taxon>
        <taxon>Duplodnaviria</taxon>
        <taxon>Heunggongvirae</taxon>
        <taxon>Uroviricota</taxon>
        <taxon>Caudoviricetes</taxon>
    </lineage>
</organism>